<comment type="similarity">
    <text evidence="10">Belongs to the glycosyltransferase 28 family. MurG subfamily.</text>
</comment>
<keyword evidence="6 10" id="KW-0573">Peptidoglycan synthesis</keyword>
<protein>
    <recommendedName>
        <fullName evidence="10">UDP-N-acetylglucosamine--N-acetylmuramyl-(pentapeptide) pyrophosphoryl-undecaprenol N-acetylglucosamine transferase</fullName>
        <ecNumber evidence="10">2.4.1.227</ecNumber>
    </recommendedName>
    <alternativeName>
        <fullName evidence="10">Undecaprenyl-PP-MurNAc-pentapeptide-UDPGlcNAc GlcNAc transferase</fullName>
    </alternativeName>
</protein>
<organism evidence="14">
    <name type="scientific">candidate division WWE3 bacterium</name>
    <dbReference type="NCBI Taxonomy" id="2053526"/>
    <lineage>
        <taxon>Bacteria</taxon>
        <taxon>Katanobacteria</taxon>
    </lineage>
</organism>
<keyword evidence="1 10" id="KW-1003">Cell membrane</keyword>
<dbReference type="GO" id="GO:0071555">
    <property type="term" value="P:cell wall organization"/>
    <property type="evidence" value="ECO:0007669"/>
    <property type="project" value="UniProtKB-KW"/>
</dbReference>
<feature type="domain" description="Glycosyltransferase family 28 N-terminal" evidence="12">
    <location>
        <begin position="14"/>
        <end position="149"/>
    </location>
</feature>
<comment type="caution">
    <text evidence="10">Lacks conserved residue(s) required for the propagation of feature annotation.</text>
</comment>
<dbReference type="InterPro" id="IPR007235">
    <property type="entry name" value="Glyco_trans_28_C"/>
</dbReference>
<keyword evidence="5 10" id="KW-0133">Cell shape</keyword>
<feature type="transmembrane region" description="Helical" evidence="11">
    <location>
        <begin position="101"/>
        <end position="121"/>
    </location>
</feature>
<dbReference type="PANTHER" id="PTHR21015">
    <property type="entry name" value="UDP-N-ACETYLGLUCOSAMINE--N-ACETYLMURAMYL-(PENTAPEPTIDE) PYROPHOSPHORYL-UNDECAPRENOL N-ACETYLGLUCOSAMINE TRANSFERASE 1"/>
    <property type="match status" value="1"/>
</dbReference>
<dbReference type="EMBL" id="DRHH01000003">
    <property type="protein sequence ID" value="HEB13794.1"/>
    <property type="molecule type" value="Genomic_DNA"/>
</dbReference>
<evidence type="ECO:0000256" key="8">
    <source>
        <dbReference type="ARBA" id="ARBA00023306"/>
    </source>
</evidence>
<evidence type="ECO:0000256" key="6">
    <source>
        <dbReference type="ARBA" id="ARBA00022984"/>
    </source>
</evidence>
<dbReference type="GO" id="GO:0009252">
    <property type="term" value="P:peptidoglycan biosynthetic process"/>
    <property type="evidence" value="ECO:0007669"/>
    <property type="project" value="UniProtKB-UniRule"/>
</dbReference>
<comment type="subcellular location">
    <subcellularLocation>
        <location evidence="10">Cell membrane</location>
        <topology evidence="10">Peripheral membrane protein</topology>
        <orientation evidence="10">Cytoplasmic side</orientation>
    </subcellularLocation>
</comment>
<keyword evidence="11" id="KW-1133">Transmembrane helix</keyword>
<feature type="domain" description="Glycosyl transferase family 28 C-terminal" evidence="13">
    <location>
        <begin position="191"/>
        <end position="361"/>
    </location>
</feature>
<keyword evidence="11" id="KW-0812">Transmembrane</keyword>
<dbReference type="GO" id="GO:0005886">
    <property type="term" value="C:plasma membrane"/>
    <property type="evidence" value="ECO:0007669"/>
    <property type="project" value="UniProtKB-SubCell"/>
</dbReference>
<feature type="binding site" evidence="10">
    <location>
        <begin position="14"/>
        <end position="16"/>
    </location>
    <ligand>
        <name>UDP-N-acetyl-alpha-D-glucosamine</name>
        <dbReference type="ChEBI" id="CHEBI:57705"/>
    </ligand>
</feature>
<evidence type="ECO:0000256" key="1">
    <source>
        <dbReference type="ARBA" id="ARBA00022475"/>
    </source>
</evidence>
<dbReference type="Gene3D" id="3.40.50.2000">
    <property type="entry name" value="Glycogen Phosphorylase B"/>
    <property type="match status" value="2"/>
</dbReference>
<comment type="catalytic activity">
    <reaction evidence="10">
        <text>di-trans,octa-cis-undecaprenyl diphospho-N-acetyl-alpha-D-muramoyl-L-alanyl-D-glutamyl-meso-2,6-diaminopimeloyl-D-alanyl-D-alanine + UDP-N-acetyl-alpha-D-glucosamine = di-trans,octa-cis-undecaprenyl diphospho-[N-acetyl-alpha-D-glucosaminyl-(1-&gt;4)]-N-acetyl-alpha-D-muramoyl-L-alanyl-D-glutamyl-meso-2,6-diaminopimeloyl-D-alanyl-D-alanine + UDP + H(+)</text>
        <dbReference type="Rhea" id="RHEA:31227"/>
        <dbReference type="ChEBI" id="CHEBI:15378"/>
        <dbReference type="ChEBI" id="CHEBI:57705"/>
        <dbReference type="ChEBI" id="CHEBI:58223"/>
        <dbReference type="ChEBI" id="CHEBI:61387"/>
        <dbReference type="ChEBI" id="CHEBI:61388"/>
        <dbReference type="EC" id="2.4.1.227"/>
    </reaction>
</comment>
<evidence type="ECO:0000256" key="10">
    <source>
        <dbReference type="HAMAP-Rule" id="MF_00033"/>
    </source>
</evidence>
<accession>A0A7C1NMQ2</accession>
<dbReference type="GO" id="GO:0008360">
    <property type="term" value="P:regulation of cell shape"/>
    <property type="evidence" value="ECO:0007669"/>
    <property type="project" value="UniProtKB-KW"/>
</dbReference>
<dbReference type="HAMAP" id="MF_00033">
    <property type="entry name" value="MurG"/>
    <property type="match status" value="1"/>
</dbReference>
<dbReference type="GO" id="GO:0051301">
    <property type="term" value="P:cell division"/>
    <property type="evidence" value="ECO:0007669"/>
    <property type="project" value="UniProtKB-KW"/>
</dbReference>
<keyword evidence="4 10" id="KW-0808">Transferase</keyword>
<keyword evidence="8 10" id="KW-0131">Cell cycle</keyword>
<dbReference type="PANTHER" id="PTHR21015:SF22">
    <property type="entry name" value="GLYCOSYLTRANSFERASE"/>
    <property type="match status" value="1"/>
</dbReference>
<keyword evidence="7 10" id="KW-0472">Membrane</keyword>
<dbReference type="AlphaFoldDB" id="A0A7C1NMQ2"/>
<comment type="function">
    <text evidence="10">Cell wall formation. Catalyzes the transfer of a GlcNAc subunit on undecaprenyl-pyrophosphoryl-MurNAc-pentapeptide (lipid intermediate I) to form undecaprenyl-pyrophosphoryl-MurNAc-(pentapeptide)GlcNAc (lipid intermediate II).</text>
</comment>
<evidence type="ECO:0000256" key="2">
    <source>
        <dbReference type="ARBA" id="ARBA00022618"/>
    </source>
</evidence>
<comment type="caution">
    <text evidence="14">The sequence shown here is derived from an EMBL/GenBank/DDBJ whole genome shotgun (WGS) entry which is preliminary data.</text>
</comment>
<name>A0A7C1NMQ2_UNCKA</name>
<feature type="binding site" evidence="10">
    <location>
        <position position="172"/>
    </location>
    <ligand>
        <name>UDP-N-acetyl-alpha-D-glucosamine</name>
        <dbReference type="ChEBI" id="CHEBI:57705"/>
    </ligand>
</feature>
<evidence type="ECO:0000256" key="11">
    <source>
        <dbReference type="SAM" id="Phobius"/>
    </source>
</evidence>
<sequence length="373" mass="41811">MAEKERKTKRVVITGGHHTPALAVMEELKKRGNFEFHWIGHLSSLSGEKTVSVEARTVKRLEIPFYDLKAGKLYKTSVREWFKVPLGFLHALYLLLKIRPALVISFGGYLAAPVVLAGFVLRVPSVTHEQTVVSGWANRFIALFAKQVFVSWKASLDYFPRRKTMLAGNPLRKTIFESKTGRFNFKNRLPTIYITGGKQGAHVINEAVRKALSQFLELYNVMHQTGSSEVFKDYQKLILMKSQLPKNLKSRYVVQEYFGEDEIGAVFSSCDLVVGRAGANTVAELAALAKPSVLIPIPWVSHQEQFKNAQLLSDLDASLTLTEEMLSSSSLLDAIDSIFKDYDRYAGSAEKARELIRPDAASKIASEIVRLVE</sequence>
<keyword evidence="2 10" id="KW-0132">Cell division</keyword>
<dbReference type="InterPro" id="IPR006009">
    <property type="entry name" value="GlcNAc_MurG"/>
</dbReference>
<dbReference type="Pfam" id="PF03033">
    <property type="entry name" value="Glyco_transf_28"/>
    <property type="match status" value="1"/>
</dbReference>
<evidence type="ECO:0000256" key="7">
    <source>
        <dbReference type="ARBA" id="ARBA00023136"/>
    </source>
</evidence>
<evidence type="ECO:0000259" key="12">
    <source>
        <dbReference type="Pfam" id="PF03033"/>
    </source>
</evidence>
<dbReference type="GO" id="GO:0050511">
    <property type="term" value="F:undecaprenyldiphospho-muramoylpentapeptide beta-N-acetylglucosaminyltransferase activity"/>
    <property type="evidence" value="ECO:0007669"/>
    <property type="project" value="UniProtKB-UniRule"/>
</dbReference>
<dbReference type="EC" id="2.4.1.227" evidence="10"/>
<dbReference type="Pfam" id="PF04101">
    <property type="entry name" value="Glyco_tran_28_C"/>
    <property type="match status" value="1"/>
</dbReference>
<evidence type="ECO:0000256" key="5">
    <source>
        <dbReference type="ARBA" id="ARBA00022960"/>
    </source>
</evidence>
<evidence type="ECO:0000256" key="4">
    <source>
        <dbReference type="ARBA" id="ARBA00022679"/>
    </source>
</evidence>
<dbReference type="Proteomes" id="UP000885744">
    <property type="component" value="Unassembled WGS sequence"/>
</dbReference>
<evidence type="ECO:0000313" key="14">
    <source>
        <dbReference type="EMBL" id="HEB13794.1"/>
    </source>
</evidence>
<comment type="pathway">
    <text evidence="10">Cell wall biogenesis; peptidoglycan biosynthesis.</text>
</comment>
<feature type="binding site" evidence="10">
    <location>
        <position position="305"/>
    </location>
    <ligand>
        <name>UDP-N-acetyl-alpha-D-glucosamine</name>
        <dbReference type="ChEBI" id="CHEBI:57705"/>
    </ligand>
</feature>
<keyword evidence="3 10" id="KW-0328">Glycosyltransferase</keyword>
<dbReference type="SUPFAM" id="SSF53756">
    <property type="entry name" value="UDP-Glycosyltransferase/glycogen phosphorylase"/>
    <property type="match status" value="1"/>
</dbReference>
<dbReference type="InterPro" id="IPR004276">
    <property type="entry name" value="GlycoTrans_28_N"/>
</dbReference>
<gene>
    <name evidence="10" type="primary">murG</name>
    <name evidence="14" type="ORF">ENI09_00065</name>
</gene>
<evidence type="ECO:0000259" key="13">
    <source>
        <dbReference type="Pfam" id="PF04101"/>
    </source>
</evidence>
<keyword evidence="9 10" id="KW-0961">Cell wall biogenesis/degradation</keyword>
<evidence type="ECO:0000256" key="3">
    <source>
        <dbReference type="ARBA" id="ARBA00022676"/>
    </source>
</evidence>
<proteinExistence type="inferred from homology"/>
<dbReference type="CDD" id="cd03785">
    <property type="entry name" value="GT28_MurG"/>
    <property type="match status" value="1"/>
</dbReference>
<reference evidence="14" key="1">
    <citation type="journal article" date="2020" name="mSystems">
        <title>Genome- and Community-Level Interaction Insights into Carbon Utilization and Element Cycling Functions of Hydrothermarchaeota in Hydrothermal Sediment.</title>
        <authorList>
            <person name="Zhou Z."/>
            <person name="Liu Y."/>
            <person name="Xu W."/>
            <person name="Pan J."/>
            <person name="Luo Z.H."/>
            <person name="Li M."/>
        </authorList>
    </citation>
    <scope>NUCLEOTIDE SEQUENCE [LARGE SCALE GENOMIC DNA]</scope>
    <source>
        <strain evidence="14">HyVt-365</strain>
    </source>
</reference>
<dbReference type="UniPathway" id="UPA00219"/>
<dbReference type="GO" id="GO:0005975">
    <property type="term" value="P:carbohydrate metabolic process"/>
    <property type="evidence" value="ECO:0007669"/>
    <property type="project" value="InterPro"/>
</dbReference>
<evidence type="ECO:0000256" key="9">
    <source>
        <dbReference type="ARBA" id="ARBA00023316"/>
    </source>
</evidence>